<dbReference type="InterPro" id="IPR047618">
    <property type="entry name" value="QOR-like"/>
</dbReference>
<dbReference type="GO" id="GO:0003960">
    <property type="term" value="F:quinone reductase (NADPH) activity"/>
    <property type="evidence" value="ECO:0007669"/>
    <property type="project" value="InterPro"/>
</dbReference>
<dbReference type="GO" id="GO:0035925">
    <property type="term" value="F:mRNA 3'-UTR AU-rich region binding"/>
    <property type="evidence" value="ECO:0007669"/>
    <property type="project" value="TreeGrafter"/>
</dbReference>
<dbReference type="OrthoDB" id="9805883at2"/>
<dbReference type="RefSeq" id="WP_101751716.1">
    <property type="nucleotide sequence ID" value="NZ_CP025430.1"/>
</dbReference>
<dbReference type="PANTHER" id="PTHR48106:SF13">
    <property type="entry name" value="QUINONE OXIDOREDUCTASE-RELATED"/>
    <property type="match status" value="1"/>
</dbReference>
<evidence type="ECO:0000256" key="1">
    <source>
        <dbReference type="ARBA" id="ARBA00022857"/>
    </source>
</evidence>
<dbReference type="EMBL" id="CP025430">
    <property type="protein sequence ID" value="AUH63674.1"/>
    <property type="molecule type" value="Genomic_DNA"/>
</dbReference>
<name>A0A2H5EWM6_9RHOB</name>
<dbReference type="Gene3D" id="3.40.50.720">
    <property type="entry name" value="NAD(P)-binding Rossmann-like Domain"/>
    <property type="match status" value="1"/>
</dbReference>
<dbReference type="InterPro" id="IPR020843">
    <property type="entry name" value="ER"/>
</dbReference>
<keyword evidence="2" id="KW-0560">Oxidoreductase</keyword>
<protein>
    <submittedName>
        <fullName evidence="4">Quinone oxidoreductase</fullName>
    </submittedName>
</protein>
<dbReference type="Pfam" id="PF08240">
    <property type="entry name" value="ADH_N"/>
    <property type="match status" value="1"/>
</dbReference>
<dbReference type="InterPro" id="IPR011032">
    <property type="entry name" value="GroES-like_sf"/>
</dbReference>
<dbReference type="InterPro" id="IPR036291">
    <property type="entry name" value="NAD(P)-bd_dom_sf"/>
</dbReference>
<sequence length="325" mass="34178">MSDYVMSMPKPGTAEEFQRREIATPVPGAGQVLIRQDAIGLNFLDVYHRNATYPWAVERDLVPGSEGAGVVEAVGPGVTDWQSGDRVAYTQPLNAYASARLIAADRLVRVPEGVTSEQAATLMLKGMTAHYLIHSTFRIEPGMVALVQAAAGGVGQLLGPWIAAKGATAIGTAGGAEKVALARALGYAHVIDYNSEDVAARVGEITGGKGVNVVYDGVGKATWRGSLDSLAVRGMMVSFGQSSGLVPPVPMSELGAKSLFLTRPTLFQHIADPAELQHRAAEMFAALKAGIIRAEVSQRVPLAEVGRAHTALENRETTGATVLIP</sequence>
<feature type="domain" description="Enoyl reductase (ER)" evidence="3">
    <location>
        <begin position="12"/>
        <end position="323"/>
    </location>
</feature>
<dbReference type="FunFam" id="3.40.50.720:FF:000053">
    <property type="entry name" value="Quinone oxidoreductase 1"/>
    <property type="match status" value="1"/>
</dbReference>
<dbReference type="SUPFAM" id="SSF50129">
    <property type="entry name" value="GroES-like"/>
    <property type="match status" value="1"/>
</dbReference>
<dbReference type="GO" id="GO:0005829">
    <property type="term" value="C:cytosol"/>
    <property type="evidence" value="ECO:0007669"/>
    <property type="project" value="TreeGrafter"/>
</dbReference>
<keyword evidence="5" id="KW-1185">Reference proteome</keyword>
<reference evidence="4 5" key="1">
    <citation type="journal article" date="2013" name="Antonie Van Leeuwenhoek">
        <title>Paracoccus zhejiangensis sp. nov., isolated from activated sludge in wastewater-treatment system.</title>
        <authorList>
            <person name="Wu Z.G."/>
            <person name="Zhang D.F."/>
            <person name="Liu Y.L."/>
            <person name="Wang F."/>
            <person name="Jiang X."/>
            <person name="Li C."/>
            <person name="Li S.P."/>
            <person name="Hong Q."/>
            <person name="Li W.J."/>
        </authorList>
    </citation>
    <scope>NUCLEOTIDE SEQUENCE [LARGE SCALE GENOMIC DNA]</scope>
    <source>
        <strain evidence="4 5">J6</strain>
    </source>
</reference>
<keyword evidence="1" id="KW-0521">NADP</keyword>
<dbReference type="PANTHER" id="PTHR48106">
    <property type="entry name" value="QUINONE OXIDOREDUCTASE PIG3-RELATED"/>
    <property type="match status" value="1"/>
</dbReference>
<evidence type="ECO:0000256" key="2">
    <source>
        <dbReference type="ARBA" id="ARBA00023002"/>
    </source>
</evidence>
<dbReference type="SMART" id="SM00829">
    <property type="entry name" value="PKS_ER"/>
    <property type="match status" value="1"/>
</dbReference>
<dbReference type="Pfam" id="PF00107">
    <property type="entry name" value="ADH_zinc_N"/>
    <property type="match status" value="1"/>
</dbReference>
<dbReference type="InterPro" id="IPR013154">
    <property type="entry name" value="ADH-like_N"/>
</dbReference>
<organism evidence="4 5">
    <name type="scientific">Paracoccus zhejiangensis</name>
    <dbReference type="NCBI Taxonomy" id="1077935"/>
    <lineage>
        <taxon>Bacteria</taxon>
        <taxon>Pseudomonadati</taxon>
        <taxon>Pseudomonadota</taxon>
        <taxon>Alphaproteobacteria</taxon>
        <taxon>Rhodobacterales</taxon>
        <taxon>Paracoccaceae</taxon>
        <taxon>Paracoccus</taxon>
    </lineage>
</organism>
<dbReference type="InterPro" id="IPR013149">
    <property type="entry name" value="ADH-like_C"/>
</dbReference>
<gene>
    <name evidence="4" type="ORF">CX676_05450</name>
</gene>
<evidence type="ECO:0000313" key="4">
    <source>
        <dbReference type="EMBL" id="AUH63674.1"/>
    </source>
</evidence>
<accession>A0A2H5EWM6</accession>
<proteinExistence type="predicted"/>
<dbReference type="CDD" id="cd05286">
    <property type="entry name" value="QOR2"/>
    <property type="match status" value="1"/>
</dbReference>
<dbReference type="GO" id="GO:0070402">
    <property type="term" value="F:NADPH binding"/>
    <property type="evidence" value="ECO:0007669"/>
    <property type="project" value="TreeGrafter"/>
</dbReference>
<evidence type="ECO:0000259" key="3">
    <source>
        <dbReference type="SMART" id="SM00829"/>
    </source>
</evidence>
<dbReference type="Proteomes" id="UP000234530">
    <property type="component" value="Chromosome"/>
</dbReference>
<dbReference type="AlphaFoldDB" id="A0A2H5EWM6"/>
<dbReference type="Gene3D" id="3.90.180.10">
    <property type="entry name" value="Medium-chain alcohol dehydrogenases, catalytic domain"/>
    <property type="match status" value="1"/>
</dbReference>
<evidence type="ECO:0000313" key="5">
    <source>
        <dbReference type="Proteomes" id="UP000234530"/>
    </source>
</evidence>
<dbReference type="SUPFAM" id="SSF51735">
    <property type="entry name" value="NAD(P)-binding Rossmann-fold domains"/>
    <property type="match status" value="1"/>
</dbReference>
<dbReference type="KEGG" id="pzh:CX676_05450"/>